<dbReference type="Gene3D" id="1.10.150.240">
    <property type="entry name" value="Putative phosphatase, domain 2"/>
    <property type="match status" value="1"/>
</dbReference>
<dbReference type="NCBIfam" id="TIGR01549">
    <property type="entry name" value="HAD-SF-IA-v1"/>
    <property type="match status" value="1"/>
</dbReference>
<dbReference type="InterPro" id="IPR050155">
    <property type="entry name" value="HAD-like_hydrolase_sf"/>
</dbReference>
<sequence length="226" mass="24394">MFDDVKAVIFDIDGTLMDSISRIVECIRISCSEVGADVPSNEDSKSVIGLSLGEAIASILPGRNEEEVRKAVEVYKDTYLRLEAENPTTLFGDAYDVVSELKKRGYKIGIATGKSRRGYDRVMSYVSIAPFIDVSSTGDEVRSKPDQQMLNRLSDELRIPPKGCLMVGDSSLDICMGVNAHTRTAGVLTGVHDRNTLMNAGADAVVNTLSDLLDLLPGTGNSAGMR</sequence>
<dbReference type="GO" id="GO:0006281">
    <property type="term" value="P:DNA repair"/>
    <property type="evidence" value="ECO:0007669"/>
    <property type="project" value="TreeGrafter"/>
</dbReference>
<accession>A0A662ZH68</accession>
<dbReference type="InterPro" id="IPR006439">
    <property type="entry name" value="HAD-SF_hydro_IA"/>
</dbReference>
<dbReference type="SUPFAM" id="SSF56784">
    <property type="entry name" value="HAD-like"/>
    <property type="match status" value="1"/>
</dbReference>
<dbReference type="GO" id="GO:0008967">
    <property type="term" value="F:phosphoglycolate phosphatase activity"/>
    <property type="evidence" value="ECO:0007669"/>
    <property type="project" value="TreeGrafter"/>
</dbReference>
<evidence type="ECO:0000313" key="1">
    <source>
        <dbReference type="EMBL" id="SFP31063.1"/>
    </source>
</evidence>
<reference evidence="1 2" key="1">
    <citation type="submission" date="2016-10" db="EMBL/GenBank/DDBJ databases">
        <authorList>
            <person name="Varghese N."/>
            <person name="Submissions S."/>
        </authorList>
    </citation>
    <scope>NUCLEOTIDE SEQUENCE [LARGE SCALE GENOMIC DNA]</scope>
    <source>
        <strain evidence="1 2">DSM 1361</strain>
    </source>
</reference>
<keyword evidence="2" id="KW-1185">Reference proteome</keyword>
<dbReference type="InterPro" id="IPR023214">
    <property type="entry name" value="HAD_sf"/>
</dbReference>
<dbReference type="SFLD" id="SFLDG01135">
    <property type="entry name" value="C1.5.6:_HAD__Beta-PGM__Phospha"/>
    <property type="match status" value="1"/>
</dbReference>
<dbReference type="Pfam" id="PF13419">
    <property type="entry name" value="HAD_2"/>
    <property type="match status" value="1"/>
</dbReference>
<organism evidence="1 2">
    <name type="scientific">Ruminobacter amylophilus</name>
    <dbReference type="NCBI Taxonomy" id="867"/>
    <lineage>
        <taxon>Bacteria</taxon>
        <taxon>Pseudomonadati</taxon>
        <taxon>Pseudomonadota</taxon>
        <taxon>Gammaproteobacteria</taxon>
        <taxon>Aeromonadales</taxon>
        <taxon>Succinivibrionaceae</taxon>
        <taxon>Ruminobacter</taxon>
    </lineage>
</organism>
<dbReference type="Proteomes" id="UP000243745">
    <property type="component" value="Unassembled WGS sequence"/>
</dbReference>
<dbReference type="PANTHER" id="PTHR43434">
    <property type="entry name" value="PHOSPHOGLYCOLATE PHOSPHATASE"/>
    <property type="match status" value="1"/>
</dbReference>
<dbReference type="SFLD" id="SFLDS00003">
    <property type="entry name" value="Haloacid_Dehalogenase"/>
    <property type="match status" value="1"/>
</dbReference>
<dbReference type="InterPro" id="IPR023198">
    <property type="entry name" value="PGP-like_dom2"/>
</dbReference>
<dbReference type="SFLD" id="SFLDG01129">
    <property type="entry name" value="C1.5:_HAD__Beta-PGM__Phosphata"/>
    <property type="match status" value="1"/>
</dbReference>
<dbReference type="RefSeq" id="WP_177178496.1">
    <property type="nucleotide sequence ID" value="NZ_FOXF01000014.1"/>
</dbReference>
<dbReference type="EMBL" id="FOXF01000014">
    <property type="protein sequence ID" value="SFP31063.1"/>
    <property type="molecule type" value="Genomic_DNA"/>
</dbReference>
<proteinExistence type="predicted"/>
<dbReference type="InterPro" id="IPR041492">
    <property type="entry name" value="HAD_2"/>
</dbReference>
<protein>
    <submittedName>
        <fullName evidence="1">Phosphoglycolate phosphatase</fullName>
    </submittedName>
</protein>
<dbReference type="AlphaFoldDB" id="A0A662ZH68"/>
<name>A0A662ZH68_9GAMM</name>
<dbReference type="PRINTS" id="PR00413">
    <property type="entry name" value="HADHALOGNASE"/>
</dbReference>
<dbReference type="GO" id="GO:0005829">
    <property type="term" value="C:cytosol"/>
    <property type="evidence" value="ECO:0007669"/>
    <property type="project" value="TreeGrafter"/>
</dbReference>
<evidence type="ECO:0000313" key="2">
    <source>
        <dbReference type="Proteomes" id="UP000243745"/>
    </source>
</evidence>
<gene>
    <name evidence="1" type="ORF">SAMN02910344_01051</name>
</gene>
<dbReference type="Gene3D" id="3.40.50.1000">
    <property type="entry name" value="HAD superfamily/HAD-like"/>
    <property type="match status" value="1"/>
</dbReference>
<dbReference type="PANTHER" id="PTHR43434:SF24">
    <property type="entry name" value="HYDROLASE-RELATED"/>
    <property type="match status" value="1"/>
</dbReference>
<dbReference type="InterPro" id="IPR036412">
    <property type="entry name" value="HAD-like_sf"/>
</dbReference>